<evidence type="ECO:0000256" key="2">
    <source>
        <dbReference type="ARBA" id="ARBA00008320"/>
    </source>
</evidence>
<protein>
    <recommendedName>
        <fullName evidence="3">tRNA (adenine(58)-N(1))-methyltransferase non-catalytic subunit TRM6</fullName>
    </recommendedName>
    <alternativeName>
        <fullName evidence="6">tRNA(m1A58)-methyltransferase subunit TRM6</fullName>
    </alternativeName>
</protein>
<sequence length="633" mass="69951">MHSIVQPHSWVAIKLPTGNLRILQVTPNTTISLGKYGTFPSNLIIQRPFHLTYELEDRRENESFNRLRIVPASELYQDVLTESSNTTDTQSTPVPDQDDDTAAGTGGSAAAEPTNVEFSLVDPESGAVVAKTNRVDIDAAVAATQTLTMEEIEALKKHGTNAGQDLIAKLMLSHTAIDQKTEYSLAKYKLLKTKKYIRRFSVLPLDVPLLNHWLLEEKDPSKILDMREEMIGLLGCWANVHFGGEESCEGQEVAVDGVDAEEQAKKTLEDASGRWLAIDDTGGLLVAAMAERMGVLFSPEATEGPQPKTDKKPAKPRPAGEEKEQAQVTESVATENNPSATAEQSEPTSAPEHAQTQPAEEQQVSKATAPKRTFSDLQIPYSQNNTLTVIHANSQPNLSFLRYFDYDAANPPQAHQHPLARHLLTLTWLQLLDPQADTTYAAELATATPEELRSWKANRRGNYHRKRRRWARLRHIVDTTRQGGFSGLVVASTMDPVSIMRHTVPLLAGGAPVAIYSQSVEPLNALMDCYSIARRAAWVQTPPAELEGKSAEELERWQGNDEFPLNPTLLLGASLQTSRVRKWQVLPNRTHPLMTSRGGAEGYVFTAFRVKPAEGKVEARGKARSKKRKVDEV</sequence>
<dbReference type="EMBL" id="JAGTJQ010000001">
    <property type="protein sequence ID" value="KAH7040633.1"/>
    <property type="molecule type" value="Genomic_DNA"/>
</dbReference>
<dbReference type="GO" id="GO:0031515">
    <property type="term" value="C:tRNA (m1A) methyltransferase complex"/>
    <property type="evidence" value="ECO:0007669"/>
    <property type="project" value="InterPro"/>
</dbReference>
<evidence type="ECO:0000256" key="6">
    <source>
        <dbReference type="ARBA" id="ARBA00032319"/>
    </source>
</evidence>
<evidence type="ECO:0000313" key="9">
    <source>
        <dbReference type="Proteomes" id="UP000756346"/>
    </source>
</evidence>
<dbReference type="Proteomes" id="UP000756346">
    <property type="component" value="Unassembled WGS sequence"/>
</dbReference>
<dbReference type="GO" id="GO:0005634">
    <property type="term" value="C:nucleus"/>
    <property type="evidence" value="ECO:0007669"/>
    <property type="project" value="UniProtKB-SubCell"/>
</dbReference>
<organism evidence="8 9">
    <name type="scientific">Microdochium trichocladiopsis</name>
    <dbReference type="NCBI Taxonomy" id="1682393"/>
    <lineage>
        <taxon>Eukaryota</taxon>
        <taxon>Fungi</taxon>
        <taxon>Dikarya</taxon>
        <taxon>Ascomycota</taxon>
        <taxon>Pezizomycotina</taxon>
        <taxon>Sordariomycetes</taxon>
        <taxon>Xylariomycetidae</taxon>
        <taxon>Xylariales</taxon>
        <taxon>Microdochiaceae</taxon>
        <taxon>Microdochium</taxon>
    </lineage>
</organism>
<keyword evidence="9" id="KW-1185">Reference proteome</keyword>
<feature type="compositionally biased region" description="Polar residues" evidence="7">
    <location>
        <begin position="326"/>
        <end position="366"/>
    </location>
</feature>
<evidence type="ECO:0000313" key="8">
    <source>
        <dbReference type="EMBL" id="KAH7040633.1"/>
    </source>
</evidence>
<dbReference type="AlphaFoldDB" id="A0A9P9BVT7"/>
<reference evidence="8" key="1">
    <citation type="journal article" date="2021" name="Nat. Commun.">
        <title>Genetic determinants of endophytism in the Arabidopsis root mycobiome.</title>
        <authorList>
            <person name="Mesny F."/>
            <person name="Miyauchi S."/>
            <person name="Thiergart T."/>
            <person name="Pickel B."/>
            <person name="Atanasova L."/>
            <person name="Karlsson M."/>
            <person name="Huettel B."/>
            <person name="Barry K.W."/>
            <person name="Haridas S."/>
            <person name="Chen C."/>
            <person name="Bauer D."/>
            <person name="Andreopoulos W."/>
            <person name="Pangilinan J."/>
            <person name="LaButti K."/>
            <person name="Riley R."/>
            <person name="Lipzen A."/>
            <person name="Clum A."/>
            <person name="Drula E."/>
            <person name="Henrissat B."/>
            <person name="Kohler A."/>
            <person name="Grigoriev I.V."/>
            <person name="Martin F.M."/>
            <person name="Hacquard S."/>
        </authorList>
    </citation>
    <scope>NUCLEOTIDE SEQUENCE</scope>
    <source>
        <strain evidence="8">MPI-CAGE-CH-0230</strain>
    </source>
</reference>
<dbReference type="GeneID" id="70178862"/>
<dbReference type="OrthoDB" id="10254665at2759"/>
<evidence type="ECO:0000256" key="4">
    <source>
        <dbReference type="ARBA" id="ARBA00022694"/>
    </source>
</evidence>
<name>A0A9P9BVT7_9PEZI</name>
<feature type="region of interest" description="Disordered" evidence="7">
    <location>
        <begin position="82"/>
        <end position="115"/>
    </location>
</feature>
<evidence type="ECO:0000256" key="5">
    <source>
        <dbReference type="ARBA" id="ARBA00023242"/>
    </source>
</evidence>
<comment type="caution">
    <text evidence="8">The sequence shown here is derived from an EMBL/GenBank/DDBJ whole genome shotgun (WGS) entry which is preliminary data.</text>
</comment>
<dbReference type="GO" id="GO:0030488">
    <property type="term" value="P:tRNA methylation"/>
    <property type="evidence" value="ECO:0007669"/>
    <property type="project" value="InterPro"/>
</dbReference>
<keyword evidence="4" id="KW-0819">tRNA processing</keyword>
<feature type="region of interest" description="Disordered" evidence="7">
    <location>
        <begin position="298"/>
        <end position="369"/>
    </location>
</feature>
<dbReference type="InterPro" id="IPR017423">
    <property type="entry name" value="TRM6"/>
</dbReference>
<comment type="similarity">
    <text evidence="2">Belongs to the TRM6/GCD10 family.</text>
</comment>
<feature type="compositionally biased region" description="Polar residues" evidence="7">
    <location>
        <begin position="82"/>
        <end position="94"/>
    </location>
</feature>
<gene>
    <name evidence="8" type="ORF">B0I36DRAFT_234469</name>
</gene>
<dbReference type="PANTHER" id="PTHR12945">
    <property type="entry name" value="TRANSLATION INITIATION FACTOR EIF3-RELATED"/>
    <property type="match status" value="1"/>
</dbReference>
<evidence type="ECO:0000256" key="7">
    <source>
        <dbReference type="SAM" id="MobiDB-lite"/>
    </source>
</evidence>
<keyword evidence="5" id="KW-0539">Nucleus</keyword>
<evidence type="ECO:0000256" key="3">
    <source>
        <dbReference type="ARBA" id="ARBA00021704"/>
    </source>
</evidence>
<dbReference type="Pfam" id="PF04189">
    <property type="entry name" value="Gcd10p"/>
    <property type="match status" value="1"/>
</dbReference>
<dbReference type="RefSeq" id="XP_046018688.1">
    <property type="nucleotide sequence ID" value="XM_046149316.1"/>
</dbReference>
<evidence type="ECO:0000256" key="1">
    <source>
        <dbReference type="ARBA" id="ARBA00004123"/>
    </source>
</evidence>
<accession>A0A9P9BVT7</accession>
<feature type="compositionally biased region" description="Basic and acidic residues" evidence="7">
    <location>
        <begin position="308"/>
        <end position="325"/>
    </location>
</feature>
<comment type="subcellular location">
    <subcellularLocation>
        <location evidence="1">Nucleus</location>
    </subcellularLocation>
</comment>
<dbReference type="PANTHER" id="PTHR12945:SF0">
    <property type="entry name" value="TRNA (ADENINE(58)-N(1))-METHYLTRANSFERASE NON-CATALYTIC SUBUNIT TRM6"/>
    <property type="match status" value="1"/>
</dbReference>
<proteinExistence type="inferred from homology"/>